<evidence type="ECO:0000256" key="2">
    <source>
        <dbReference type="ARBA" id="ARBA00022737"/>
    </source>
</evidence>
<feature type="repeat" description="WD" evidence="3">
    <location>
        <begin position="357"/>
        <end position="398"/>
    </location>
</feature>
<dbReference type="SUPFAM" id="SSF56112">
    <property type="entry name" value="Protein kinase-like (PK-like)"/>
    <property type="match status" value="1"/>
</dbReference>
<dbReference type="PROSITE" id="PS50294">
    <property type="entry name" value="WD_REPEATS_REGION"/>
    <property type="match status" value="7"/>
</dbReference>
<keyword evidence="5" id="KW-0723">Serine/threonine-protein kinase</keyword>
<dbReference type="AlphaFoldDB" id="A0A2K8SYJ5"/>
<dbReference type="SMART" id="SM00220">
    <property type="entry name" value="S_TKc"/>
    <property type="match status" value="1"/>
</dbReference>
<dbReference type="InterPro" id="IPR015943">
    <property type="entry name" value="WD40/YVTN_repeat-like_dom_sf"/>
</dbReference>
<dbReference type="GO" id="GO:0004674">
    <property type="term" value="F:protein serine/threonine kinase activity"/>
    <property type="evidence" value="ECO:0007669"/>
    <property type="project" value="UniProtKB-KW"/>
</dbReference>
<dbReference type="SMART" id="SM00320">
    <property type="entry name" value="WD40"/>
    <property type="match status" value="7"/>
</dbReference>
<dbReference type="PROSITE" id="PS50011">
    <property type="entry name" value="PROTEIN_KINASE_DOM"/>
    <property type="match status" value="1"/>
</dbReference>
<protein>
    <submittedName>
        <fullName evidence="5">Serine/threonine protein kinase</fullName>
    </submittedName>
</protein>
<reference evidence="5 6" key="1">
    <citation type="submission" date="2017-11" db="EMBL/GenBank/DDBJ databases">
        <title>Complete genome of a free-living desiccation-tolerant cyanobacterium and its photosynthetic adaptation to extreme terrestrial habitat.</title>
        <authorList>
            <person name="Shang J."/>
        </authorList>
    </citation>
    <scope>NUCLEOTIDE SEQUENCE [LARGE SCALE GENOMIC DNA]</scope>
    <source>
        <strain evidence="5 6">CCNUN1</strain>
    </source>
</reference>
<dbReference type="Proteomes" id="UP000232003">
    <property type="component" value="Chromosome"/>
</dbReference>
<dbReference type="PANTHER" id="PTHR19848">
    <property type="entry name" value="WD40 REPEAT PROTEIN"/>
    <property type="match status" value="1"/>
</dbReference>
<dbReference type="PROSITE" id="PS50082">
    <property type="entry name" value="WD_REPEATS_2"/>
    <property type="match status" value="7"/>
</dbReference>
<dbReference type="Pfam" id="PF23414">
    <property type="entry name" value="Beta-prop_EML_2"/>
    <property type="match status" value="1"/>
</dbReference>
<organism evidence="5 6">
    <name type="scientific">Nostoc flagelliforme CCNUN1</name>
    <dbReference type="NCBI Taxonomy" id="2038116"/>
    <lineage>
        <taxon>Bacteria</taxon>
        <taxon>Bacillati</taxon>
        <taxon>Cyanobacteriota</taxon>
        <taxon>Cyanophyceae</taxon>
        <taxon>Nostocales</taxon>
        <taxon>Nostocaceae</taxon>
        <taxon>Nostoc</taxon>
    </lineage>
</organism>
<dbReference type="PROSITE" id="PS00678">
    <property type="entry name" value="WD_REPEATS_1"/>
    <property type="match status" value="2"/>
</dbReference>
<dbReference type="CDD" id="cd14014">
    <property type="entry name" value="STKc_PknB_like"/>
    <property type="match status" value="1"/>
</dbReference>
<feature type="repeat" description="WD" evidence="3">
    <location>
        <begin position="441"/>
        <end position="474"/>
    </location>
</feature>
<feature type="repeat" description="WD" evidence="3">
    <location>
        <begin position="536"/>
        <end position="577"/>
    </location>
</feature>
<dbReference type="PRINTS" id="PR00320">
    <property type="entry name" value="GPROTEINBRPT"/>
</dbReference>
<feature type="repeat" description="WD" evidence="3">
    <location>
        <begin position="620"/>
        <end position="659"/>
    </location>
</feature>
<dbReference type="KEGG" id="nfl:COO91_06536"/>
<dbReference type="EMBL" id="CP024785">
    <property type="protein sequence ID" value="AUB40519.1"/>
    <property type="molecule type" value="Genomic_DNA"/>
</dbReference>
<dbReference type="Pfam" id="PF00400">
    <property type="entry name" value="WD40"/>
    <property type="match status" value="3"/>
</dbReference>
<dbReference type="InterPro" id="IPR000719">
    <property type="entry name" value="Prot_kinase_dom"/>
</dbReference>
<dbReference type="CDD" id="cd00200">
    <property type="entry name" value="WD40"/>
    <property type="match status" value="1"/>
</dbReference>
<dbReference type="InterPro" id="IPR019775">
    <property type="entry name" value="WD40_repeat_CS"/>
</dbReference>
<dbReference type="Gene3D" id="1.10.510.10">
    <property type="entry name" value="Transferase(Phosphotransferase) domain 1"/>
    <property type="match status" value="1"/>
</dbReference>
<keyword evidence="5" id="KW-0808">Transferase</keyword>
<keyword evidence="2" id="KW-0677">Repeat</keyword>
<evidence type="ECO:0000313" key="5">
    <source>
        <dbReference type="EMBL" id="AUB40519.1"/>
    </source>
</evidence>
<dbReference type="SUPFAM" id="SSF50978">
    <property type="entry name" value="WD40 repeat-like"/>
    <property type="match status" value="2"/>
</dbReference>
<proteinExistence type="predicted"/>
<feature type="domain" description="Protein kinase" evidence="4">
    <location>
        <begin position="30"/>
        <end position="291"/>
    </location>
</feature>
<feature type="repeat" description="WD" evidence="3">
    <location>
        <begin position="578"/>
        <end position="619"/>
    </location>
</feature>
<dbReference type="Gene3D" id="2.130.10.10">
    <property type="entry name" value="YVTN repeat-like/Quinoprotein amine dehydrogenase"/>
    <property type="match status" value="2"/>
</dbReference>
<dbReference type="Pfam" id="PF00069">
    <property type="entry name" value="Pkinase"/>
    <property type="match status" value="1"/>
</dbReference>
<feature type="repeat" description="WD" evidence="3">
    <location>
        <begin position="399"/>
        <end position="440"/>
    </location>
</feature>
<dbReference type="Gene3D" id="3.30.200.20">
    <property type="entry name" value="Phosphorylase Kinase, domain 1"/>
    <property type="match status" value="1"/>
</dbReference>
<keyword evidence="1 3" id="KW-0853">WD repeat</keyword>
<keyword evidence="6" id="KW-1185">Reference proteome</keyword>
<dbReference type="InterPro" id="IPR055442">
    <property type="entry name" value="Beta-prop_EML-like_2nd"/>
</dbReference>
<keyword evidence="5" id="KW-0418">Kinase</keyword>
<gene>
    <name evidence="5" type="ORF">COO91_06536</name>
</gene>
<evidence type="ECO:0000256" key="1">
    <source>
        <dbReference type="ARBA" id="ARBA00022574"/>
    </source>
</evidence>
<dbReference type="InterPro" id="IPR011009">
    <property type="entry name" value="Kinase-like_dom_sf"/>
</dbReference>
<evidence type="ECO:0000259" key="4">
    <source>
        <dbReference type="PROSITE" id="PS50011"/>
    </source>
</evidence>
<dbReference type="PANTHER" id="PTHR19848:SF8">
    <property type="entry name" value="F-BOX AND WD REPEAT DOMAIN CONTAINING 7"/>
    <property type="match status" value="1"/>
</dbReference>
<dbReference type="GO" id="GO:0005524">
    <property type="term" value="F:ATP binding"/>
    <property type="evidence" value="ECO:0007669"/>
    <property type="project" value="InterPro"/>
</dbReference>
<dbReference type="InterPro" id="IPR020472">
    <property type="entry name" value="WD40_PAC1"/>
</dbReference>
<evidence type="ECO:0000256" key="3">
    <source>
        <dbReference type="PROSITE-ProRule" id="PRU00221"/>
    </source>
</evidence>
<evidence type="ECO:0000313" key="6">
    <source>
        <dbReference type="Proteomes" id="UP000232003"/>
    </source>
</evidence>
<name>A0A2K8SYJ5_9NOSO</name>
<dbReference type="InterPro" id="IPR001680">
    <property type="entry name" value="WD40_rpt"/>
</dbReference>
<accession>A0A2K8SYJ5</accession>
<sequence length="659" mass="72953">MPLQKTNGNILCGHFAHFVGREILLLQERYRLIKQIGKGGFSKTFLAVDEGEFPPIPCVVQELSQEYETSITFGQKAQQLEKIGKHPQIPALLNYFQQDGHFYLVQEFIVGTNLAQVVEEEGAFNETQIWQLLEDVLPVFQFLSDRNIIHRDIKPHNIIRRSRISKKGDFVIVDFTTAKIVTEIARLTSETSIGSPEYAAPEQAIGKAVFASDLYSLGVTCIYLLTQISPFDLYDIANDCWVWQQYLTTKVSDVWRQDSKSLRLVQILDKLLKKAVNRRFQSADEVMQAMGMECKTQNFKLPNPPWRCLHTLTEHSGRLNGVNALAISPDGYTLASASDEKNIKLWDLNTKKVLASLSGHSQAIKSVTFSPNGKILATASDDKTIKLWQIETLEEICTLLGHAHAVKSVAFSPDGQILASGSWDKTIKLWDVNTGREICTLTGHQLKINSVAFSPQGQLLASASYDRTIRLWQIPTRGRGAGSREQGDMNSAELKDYPQGAKDIPPFPLPPAPRPFPPASFSSVENRPCYSLLATLSGHAWAVLTVAFSPDGQILATGSDDNTIKLWEVNTGQLICTLVGHSWSVVAVAFTADGETLLSASCDKTVKLWRVSTAEEIVTLSGHVDSVSAIAVSKVTQLIASGSRDKTIKLWQLVEQDNS</sequence>
<dbReference type="InterPro" id="IPR036322">
    <property type="entry name" value="WD40_repeat_dom_sf"/>
</dbReference>
<feature type="repeat" description="WD" evidence="3">
    <location>
        <begin position="315"/>
        <end position="356"/>
    </location>
</feature>